<organism evidence="1 2">
    <name type="scientific">Caballeronia choica</name>
    <dbReference type="NCBI Taxonomy" id="326476"/>
    <lineage>
        <taxon>Bacteria</taxon>
        <taxon>Pseudomonadati</taxon>
        <taxon>Pseudomonadota</taxon>
        <taxon>Betaproteobacteria</taxon>
        <taxon>Burkholderiales</taxon>
        <taxon>Burkholderiaceae</taxon>
        <taxon>Caballeronia</taxon>
    </lineage>
</organism>
<accession>A0A158K5Y3</accession>
<dbReference type="RefSeq" id="WP_125483034.1">
    <property type="nucleotide sequence ID" value="NZ_FCON02000066.1"/>
</dbReference>
<comment type="caution">
    <text evidence="1">The sequence shown here is derived from an EMBL/GenBank/DDBJ whole genome shotgun (WGS) entry which is preliminary data.</text>
</comment>
<dbReference type="AlphaFoldDB" id="A0A158K5Y3"/>
<evidence type="ECO:0000313" key="2">
    <source>
        <dbReference type="Proteomes" id="UP000054770"/>
    </source>
</evidence>
<evidence type="ECO:0000313" key="1">
    <source>
        <dbReference type="EMBL" id="SAL76544.1"/>
    </source>
</evidence>
<protein>
    <submittedName>
        <fullName evidence="1">Uncharacterized protein</fullName>
    </submittedName>
</protein>
<reference evidence="1" key="1">
    <citation type="submission" date="2016-01" db="EMBL/GenBank/DDBJ databases">
        <authorList>
            <person name="Peeters C."/>
        </authorList>
    </citation>
    <scope>NUCLEOTIDE SEQUENCE [LARGE SCALE GENOMIC DNA]</scope>
    <source>
        <strain evidence="1">LMG 22940</strain>
    </source>
</reference>
<sequence>MSQSPPGLQCVANGCPAPAAYRSGGGWICAAHRDAPPDKWGAVTTWLHEHHWGFRAAARAEGLSSFDWVAEAPIAAELCRRRGYLQWAPAVQRVEQCVHDRITGKAIRAVREIDERARNRAWACRLRNLLYTECLRACGCVSARDDRAHAIKRQYEVDVPNGFTPRAKFVAAGLQTGCRSVPLGHGDEAVGGPTAPSFCKVSDDGEATLNRDP</sequence>
<dbReference type="OrthoDB" id="4947100at2"/>
<name>A0A158K5Y3_9BURK</name>
<proteinExistence type="predicted"/>
<dbReference type="EMBL" id="FCON02000066">
    <property type="protein sequence ID" value="SAL76544.1"/>
    <property type="molecule type" value="Genomic_DNA"/>
</dbReference>
<dbReference type="Proteomes" id="UP000054770">
    <property type="component" value="Unassembled WGS sequence"/>
</dbReference>
<keyword evidence="2" id="KW-1185">Reference proteome</keyword>
<gene>
    <name evidence="1" type="ORF">AWB68_05009</name>
</gene>